<sequence length="318" mass="36484">MGKVGMKVIDQAVGREYAVYNGDSCEVLKGIPDDSIHYSVTSIPFASLYTYSNSDRDMGNCRSYEEFAEQYMYLGREWYRVMMPGRNVSIHCMNLPTSKERDGYIGIRDFRGDVIRWMQALGFIYHSEVCIWKNPVTAMQRTKALGLLHKQIKKDSAMSRMGIPDYVVTFRKPGDNPERVTHTDATYPVSKWQQVASPIWEEYASPAWWDINQSDTLNRKSAKEEKDERHICPLQLPVIERCVELWSNPGDIVLDPFDGIGSTGYQSILMGRRHIGVELKSSYFRLAAENCAQAERIRETGIQEMDGISLFDLMEETK</sequence>
<keyword evidence="1" id="KW-0489">Methyltransferase</keyword>
<dbReference type="InterPro" id="IPR001091">
    <property type="entry name" value="RM_Methyltransferase"/>
</dbReference>
<evidence type="ECO:0000313" key="4">
    <source>
        <dbReference type="EMBL" id="DAF54128.1"/>
    </source>
</evidence>
<dbReference type="GO" id="GO:0008170">
    <property type="term" value="F:N-methyltransferase activity"/>
    <property type="evidence" value="ECO:0007669"/>
    <property type="project" value="InterPro"/>
</dbReference>
<proteinExistence type="predicted"/>
<keyword evidence="2" id="KW-0808">Transferase</keyword>
<dbReference type="Gene3D" id="3.40.50.150">
    <property type="entry name" value="Vaccinia Virus protein VP39"/>
    <property type="match status" value="1"/>
</dbReference>
<organism evidence="4">
    <name type="scientific">Phage sp. ctcqm2</name>
    <dbReference type="NCBI Taxonomy" id="2828007"/>
    <lineage>
        <taxon>Viruses</taxon>
    </lineage>
</organism>
<keyword evidence="4" id="KW-0067">ATP-binding</keyword>
<evidence type="ECO:0000259" key="3">
    <source>
        <dbReference type="Pfam" id="PF01555"/>
    </source>
</evidence>
<dbReference type="GO" id="GO:0004386">
    <property type="term" value="F:helicase activity"/>
    <property type="evidence" value="ECO:0007669"/>
    <property type="project" value="UniProtKB-KW"/>
</dbReference>
<evidence type="ECO:0000256" key="2">
    <source>
        <dbReference type="ARBA" id="ARBA00022679"/>
    </source>
</evidence>
<dbReference type="SUPFAM" id="SSF53335">
    <property type="entry name" value="S-adenosyl-L-methionine-dependent methyltransferases"/>
    <property type="match status" value="1"/>
</dbReference>
<keyword evidence="4" id="KW-0347">Helicase</keyword>
<dbReference type="GO" id="GO:0032259">
    <property type="term" value="P:methylation"/>
    <property type="evidence" value="ECO:0007669"/>
    <property type="project" value="UniProtKB-KW"/>
</dbReference>
<dbReference type="InterPro" id="IPR002941">
    <property type="entry name" value="DNA_methylase_N4/N6"/>
</dbReference>
<dbReference type="GO" id="GO:0003677">
    <property type="term" value="F:DNA binding"/>
    <property type="evidence" value="ECO:0007669"/>
    <property type="project" value="InterPro"/>
</dbReference>
<keyword evidence="4" id="KW-0547">Nucleotide-binding</keyword>
<dbReference type="InterPro" id="IPR029063">
    <property type="entry name" value="SAM-dependent_MTases_sf"/>
</dbReference>
<reference evidence="4" key="1">
    <citation type="journal article" date="2021" name="Proc. Natl. Acad. Sci. U.S.A.">
        <title>A Catalog of Tens of Thousands of Viruses from Human Metagenomes Reveals Hidden Associations with Chronic Diseases.</title>
        <authorList>
            <person name="Tisza M.J."/>
            <person name="Buck C.B."/>
        </authorList>
    </citation>
    <scope>NUCLEOTIDE SEQUENCE</scope>
    <source>
        <strain evidence="4">Ctcqm2</strain>
    </source>
</reference>
<dbReference type="Pfam" id="PF01555">
    <property type="entry name" value="N6_N4_Mtase"/>
    <property type="match status" value="1"/>
</dbReference>
<evidence type="ECO:0000256" key="1">
    <source>
        <dbReference type="ARBA" id="ARBA00022603"/>
    </source>
</evidence>
<name>A0A8S5ST54_9VIRU</name>
<dbReference type="PRINTS" id="PR00508">
    <property type="entry name" value="S21N4MTFRASE"/>
</dbReference>
<accession>A0A8S5ST54</accession>
<keyword evidence="4" id="KW-0378">Hydrolase</keyword>
<feature type="domain" description="DNA methylase N-4/N-6" evidence="3">
    <location>
        <begin position="37"/>
        <end position="288"/>
    </location>
</feature>
<protein>
    <submittedName>
        <fullName evidence="4">Helicase of the snf2 rad54 family</fullName>
    </submittedName>
</protein>
<dbReference type="EMBL" id="BK032673">
    <property type="protein sequence ID" value="DAF54128.1"/>
    <property type="molecule type" value="Genomic_DNA"/>
</dbReference>